<name>A0ABP3ITA9_9ACTN</name>
<reference evidence="3" key="1">
    <citation type="journal article" date="2019" name="Int. J. Syst. Evol. Microbiol.">
        <title>The Global Catalogue of Microorganisms (GCM) 10K type strain sequencing project: providing services to taxonomists for standard genome sequencing and annotation.</title>
        <authorList>
            <consortium name="The Broad Institute Genomics Platform"/>
            <consortium name="The Broad Institute Genome Sequencing Center for Infectious Disease"/>
            <person name="Wu L."/>
            <person name="Ma J."/>
        </authorList>
    </citation>
    <scope>NUCLEOTIDE SEQUENCE [LARGE SCALE GENOMIC DNA]</scope>
    <source>
        <strain evidence="3">JCM 4788</strain>
    </source>
</reference>
<dbReference type="NCBIfam" id="TIGR01053">
    <property type="entry name" value="LSD1"/>
    <property type="match status" value="1"/>
</dbReference>
<comment type="caution">
    <text evidence="2">The sequence shown here is derived from an EMBL/GenBank/DDBJ whole genome shotgun (WGS) entry which is preliminary data.</text>
</comment>
<keyword evidence="3" id="KW-1185">Reference proteome</keyword>
<protein>
    <recommendedName>
        <fullName evidence="1">Zinc finger LSD1-type domain-containing protein</fullName>
    </recommendedName>
</protein>
<dbReference type="Proteomes" id="UP001500879">
    <property type="component" value="Unassembled WGS sequence"/>
</dbReference>
<proteinExistence type="predicted"/>
<evidence type="ECO:0000313" key="2">
    <source>
        <dbReference type="EMBL" id="GAA0423740.1"/>
    </source>
</evidence>
<dbReference type="RefSeq" id="WP_344028809.1">
    <property type="nucleotide sequence ID" value="NZ_BAAABX010000055.1"/>
</dbReference>
<gene>
    <name evidence="2" type="ORF">GCM10010357_51500</name>
</gene>
<organism evidence="2 3">
    <name type="scientific">Streptomyces luteireticuli</name>
    <dbReference type="NCBI Taxonomy" id="173858"/>
    <lineage>
        <taxon>Bacteria</taxon>
        <taxon>Bacillati</taxon>
        <taxon>Actinomycetota</taxon>
        <taxon>Actinomycetes</taxon>
        <taxon>Kitasatosporales</taxon>
        <taxon>Streptomycetaceae</taxon>
        <taxon>Streptomyces</taxon>
    </lineage>
</organism>
<sequence length="213" mass="23298">MTHGTPAPERPACVICTSTLWTTERGRYACRLCERRIAGHLDDLPALVRDLHALRIPGTNGRRTAVRSSGKPESPAPVRLHILDLIDLTKATLVGWLSDWHDLLGWAAPTYWSDPLTEAATALRRNLPWAVESHAAVDEFAREIHDLHRDVIGLVNPATRARPVGKCPTVKEGGPCGATLRYAPGALSIRCAWCGTLWDALDLSTAFRATDEG</sequence>
<evidence type="ECO:0000313" key="3">
    <source>
        <dbReference type="Proteomes" id="UP001500879"/>
    </source>
</evidence>
<feature type="domain" description="Zinc finger LSD1-type" evidence="1">
    <location>
        <begin position="176"/>
        <end position="196"/>
    </location>
</feature>
<dbReference type="InterPro" id="IPR005735">
    <property type="entry name" value="Znf_LSD1"/>
</dbReference>
<accession>A0ABP3ITA9</accession>
<dbReference type="EMBL" id="BAAABX010000055">
    <property type="protein sequence ID" value="GAA0423740.1"/>
    <property type="molecule type" value="Genomic_DNA"/>
</dbReference>
<evidence type="ECO:0000259" key="1">
    <source>
        <dbReference type="Pfam" id="PF06943"/>
    </source>
</evidence>
<dbReference type="Pfam" id="PF06943">
    <property type="entry name" value="zf-LSD1"/>
    <property type="match status" value="1"/>
</dbReference>